<evidence type="ECO:0000313" key="3">
    <source>
        <dbReference type="Proteomes" id="UP000734343"/>
    </source>
</evidence>
<dbReference type="EMBL" id="JAFMOW010000065">
    <property type="protein sequence ID" value="MBU9856785.1"/>
    <property type="molecule type" value="Genomic_DNA"/>
</dbReference>
<name>A0ABS6LXF8_9GAMM</name>
<sequence length="145" mass="15873">MRFLILRLLLSGITTNSMAANIDWPVALKGITAGEQFWLDKVPKLAAIADVKQSQDVETALSSALSTNTAGALKTLEVIDSHDWPHLVGTDLVCMGPINKSAAEIEAFYQRTRLSLLSTDKGAVCLWVLEATYEEWKAGNNKLKK</sequence>
<dbReference type="Proteomes" id="UP000734343">
    <property type="component" value="Unassembled WGS sequence"/>
</dbReference>
<keyword evidence="3" id="KW-1185">Reference proteome</keyword>
<keyword evidence="1" id="KW-0732">Signal</keyword>
<evidence type="ECO:0000256" key="1">
    <source>
        <dbReference type="SAM" id="SignalP"/>
    </source>
</evidence>
<evidence type="ECO:0000313" key="2">
    <source>
        <dbReference type="EMBL" id="MBU9856785.1"/>
    </source>
</evidence>
<accession>A0ABS6LXF8</accession>
<feature type="signal peptide" evidence="1">
    <location>
        <begin position="1"/>
        <end position="19"/>
    </location>
</feature>
<feature type="chain" id="PRO_5045757599" evidence="1">
    <location>
        <begin position="20"/>
        <end position="145"/>
    </location>
</feature>
<organism evidence="2 3">
    <name type="scientific">Rahnella bonaserana</name>
    <dbReference type="NCBI Taxonomy" id="2816248"/>
    <lineage>
        <taxon>Bacteria</taxon>
        <taxon>Pseudomonadati</taxon>
        <taxon>Pseudomonadota</taxon>
        <taxon>Gammaproteobacteria</taxon>
        <taxon>Enterobacterales</taxon>
        <taxon>Yersiniaceae</taxon>
        <taxon>Rahnella</taxon>
    </lineage>
</organism>
<gene>
    <name evidence="2" type="ORF">J1778_16010</name>
</gene>
<proteinExistence type="predicted"/>
<protein>
    <submittedName>
        <fullName evidence="2">Uncharacterized protein</fullName>
    </submittedName>
</protein>
<reference evidence="2 3" key="1">
    <citation type="submission" date="2021-03" db="EMBL/GenBank/DDBJ databases">
        <title>Five novel Rahnella species.</title>
        <authorList>
            <person name="Brady C."/>
            <person name="Asselin J."/>
            <person name="Beer S."/>
            <person name="Bruberg M.B."/>
            <person name="Crampton B."/>
            <person name="Venter S."/>
            <person name="Arnold D."/>
            <person name="Denman S."/>
        </authorList>
    </citation>
    <scope>NUCLEOTIDE SEQUENCE [LARGE SCALE GENOMIC DNA]</scope>
    <source>
        <strain evidence="2 3">H11b</strain>
    </source>
</reference>
<comment type="caution">
    <text evidence="2">The sequence shown here is derived from an EMBL/GenBank/DDBJ whole genome shotgun (WGS) entry which is preliminary data.</text>
</comment>